<dbReference type="SUPFAM" id="SSF55874">
    <property type="entry name" value="ATPase domain of HSP90 chaperone/DNA topoisomerase II/histidine kinase"/>
    <property type="match status" value="1"/>
</dbReference>
<keyword evidence="13" id="KW-0902">Two-component regulatory system</keyword>
<feature type="domain" description="Histidine kinase" evidence="23">
    <location>
        <begin position="345"/>
        <end position="574"/>
    </location>
</feature>
<organism evidence="27 28">
    <name type="scientific">Methylibium petroleiphilum (strain ATCC BAA-1232 / LMG 22953 / PM1)</name>
    <dbReference type="NCBI Taxonomy" id="420662"/>
    <lineage>
        <taxon>Bacteria</taxon>
        <taxon>Pseudomonadati</taxon>
        <taxon>Pseudomonadota</taxon>
        <taxon>Betaproteobacteria</taxon>
        <taxon>Burkholderiales</taxon>
        <taxon>Sphaerotilaceae</taxon>
        <taxon>Methylibium</taxon>
    </lineage>
</organism>
<dbReference type="InterPro" id="IPR036890">
    <property type="entry name" value="HATPase_C_sf"/>
</dbReference>
<dbReference type="Gene3D" id="6.10.340.10">
    <property type="match status" value="1"/>
</dbReference>
<protein>
    <recommendedName>
        <fullName evidence="18">Sensory/regulatory protein RpfC</fullName>
        <ecNumber evidence="3">2.7.13.3</ecNumber>
    </recommendedName>
    <alternativeName>
        <fullName evidence="19">Virulence sensor protein BvgS</fullName>
    </alternativeName>
</protein>
<evidence type="ECO:0000256" key="8">
    <source>
        <dbReference type="ARBA" id="ARBA00022729"/>
    </source>
</evidence>
<dbReference type="Proteomes" id="UP000000366">
    <property type="component" value="Chromosome"/>
</dbReference>
<dbReference type="SUPFAM" id="SSF47384">
    <property type="entry name" value="Homodimeric domain of signal transducing histidine kinase"/>
    <property type="match status" value="1"/>
</dbReference>
<dbReference type="GO" id="GO:0000155">
    <property type="term" value="F:phosphorelay sensor kinase activity"/>
    <property type="evidence" value="ECO:0007669"/>
    <property type="project" value="InterPro"/>
</dbReference>
<dbReference type="SMART" id="SM00388">
    <property type="entry name" value="HisKA"/>
    <property type="match status" value="1"/>
</dbReference>
<evidence type="ECO:0000256" key="17">
    <source>
        <dbReference type="ARBA" id="ARBA00064003"/>
    </source>
</evidence>
<dbReference type="Pfam" id="PF00072">
    <property type="entry name" value="Response_reg"/>
    <property type="match status" value="2"/>
</dbReference>
<evidence type="ECO:0000256" key="5">
    <source>
        <dbReference type="ARBA" id="ARBA00022553"/>
    </source>
</evidence>
<dbReference type="PRINTS" id="PR00344">
    <property type="entry name" value="BCTRLSENSOR"/>
</dbReference>
<evidence type="ECO:0000259" key="24">
    <source>
        <dbReference type="PROSITE" id="PS50110"/>
    </source>
</evidence>
<dbReference type="PANTHER" id="PTHR45339:SF1">
    <property type="entry name" value="HYBRID SIGNAL TRANSDUCTION HISTIDINE KINASE J"/>
    <property type="match status" value="1"/>
</dbReference>
<gene>
    <name evidence="27" type="ordered locus">Mpe_A2858</name>
</gene>
<dbReference type="SMART" id="SM00387">
    <property type="entry name" value="HATPase_c"/>
    <property type="match status" value="1"/>
</dbReference>
<comment type="subunit">
    <text evidence="17">At low DSF concentrations, interacts with RpfF.</text>
</comment>
<dbReference type="AlphaFoldDB" id="A2SJS3"/>
<reference evidence="27 28" key="1">
    <citation type="journal article" date="2007" name="J. Bacteriol.">
        <title>Whole-genome analysis of the methyl tert-butyl ether-degrading beta-proteobacterium Methylibium petroleiphilum PM1.</title>
        <authorList>
            <person name="Kane S.R."/>
            <person name="Chakicherla A.Y."/>
            <person name="Chain P.S.G."/>
            <person name="Schmidt R."/>
            <person name="Shin M.W."/>
            <person name="Legler T.C."/>
            <person name="Scow K.M."/>
            <person name="Larimer F.W."/>
            <person name="Lucas S.M."/>
            <person name="Richardson P.M."/>
            <person name="Hristova K.R."/>
        </authorList>
    </citation>
    <scope>NUCLEOTIDE SEQUENCE [LARGE SCALE GENOMIC DNA]</scope>
    <source>
        <strain evidence="28">ATCC BAA-1232 / LMG 22953 / PM1</strain>
    </source>
</reference>
<keyword evidence="11" id="KW-0067">ATP-binding</keyword>
<dbReference type="eggNOG" id="COG4251">
    <property type="taxonomic scope" value="Bacteria"/>
</dbReference>
<dbReference type="eggNOG" id="COG2198">
    <property type="taxonomic scope" value="Bacteria"/>
</dbReference>
<dbReference type="InterPro" id="IPR003660">
    <property type="entry name" value="HAMP_dom"/>
</dbReference>
<evidence type="ECO:0000256" key="4">
    <source>
        <dbReference type="ARBA" id="ARBA00022475"/>
    </source>
</evidence>
<dbReference type="InterPro" id="IPR036641">
    <property type="entry name" value="HPT_dom_sf"/>
</dbReference>
<dbReference type="EC" id="2.7.13.3" evidence="3"/>
<dbReference type="InterPro" id="IPR008207">
    <property type="entry name" value="Sig_transdc_His_kin_Hpt_dom"/>
</dbReference>
<comment type="function">
    <text evidence="16">Member of the two-component regulatory system BvgS/BvgA. Phosphorylates BvgA via a four-step phosphorelay in response to environmental signals.</text>
</comment>
<evidence type="ECO:0000256" key="9">
    <source>
        <dbReference type="ARBA" id="ARBA00022741"/>
    </source>
</evidence>
<dbReference type="Gene3D" id="1.20.120.160">
    <property type="entry name" value="HPT domain"/>
    <property type="match status" value="1"/>
</dbReference>
<dbReference type="SUPFAM" id="SSF47226">
    <property type="entry name" value="Histidine-containing phosphotransfer domain, HPT domain"/>
    <property type="match status" value="1"/>
</dbReference>
<keyword evidence="6 27" id="KW-0808">Transferase</keyword>
<keyword evidence="8" id="KW-0732">Signal</keyword>
<dbReference type="GO" id="GO:0005524">
    <property type="term" value="F:ATP binding"/>
    <property type="evidence" value="ECO:0007669"/>
    <property type="project" value="UniProtKB-KW"/>
</dbReference>
<sequence length="1001" mass="108594">MSNEHVDSQFERAAAEARAAVDRRVLRPLRDLAVARKLALIVFLLVGVVVGLVYLSKLSSDILSGVRAYVAGDGLWAKGNRDAVFYLVRYAQTHEEADYRQYAAALSVTLGDRQARLELEKPDFDYDVAYAGFLAGRNHPDDIDSLIWLFRTFRNLSYMDRVIQLWTRGDEEMALLRSYGDTIRTQVLNGSLSPAHAALLIGEIEVLNRRLVPIEDAFSTVLGEASRWIAQLLFALMLVTACGLLTLGLVVAGYLTRRINRQIDGLRDGALRMADDDFEQPVEIVSDDELGRLAATFNSMQARLREHRSAIEASAAELQQATAAAQALALQAETASQAKSQFMATMSHEIRTPMNGVLGMTELLLGTALDSRQRRFAQAVYRSGESLLEIINDILDFSKIEAGKLELAPADFTPRALVEDVLELLAPRAQERGLELSFREEPGLPPALHGDALRLRQVLTNLVANAIKFTEHGEVVVEMRRVEPTAAETALATGDRLWVELCVRDTGIGIPPEALSRLFIAFSQASSGMARRYGGTGLGLAISRQLVELMSGSITVRSQPGVGSRFCVRLPLSPASSDVDVDMLELHDMPALRVLVVDDNETNRTVLENLLGAWGMEVVVANDGVHALERLHAERDAARSFDIALIDMQMPRLDGLQLADRISAEPDFADVKLIMLSSVSSPDDAKRAQAVGFKRFVNKPVRKAELRQAILGVSGVAGAGGGSSRKIGAHILVVEDNPVNQEVIGQMLRHFGCRVQLASSALEGLRALCAERFDLIMMDIQMPGMDGVEALGWFRRGPGERFAFRTPPTTPVVAVTANALGGDRERFLGLGFDEYLSKPFRQSQLHTMLSQRLNIPDTGAGELTPAPAEPALAGAPAIPPAATAGALDAQALQRLRDLDPTGANRLLERVVQAFETSTGRLLPQLDEAHAAGDLDGVKHVAHTLKSSSASIGALKLSALCADIEGMIRNNEVQALGPRVAALRAEIASVRGSLHALLLPAA</sequence>
<dbReference type="HOGENOM" id="CLU_000445_104_15_4"/>
<dbReference type="PROSITE" id="PS50110">
    <property type="entry name" value="RESPONSE_REGULATORY"/>
    <property type="match status" value="2"/>
</dbReference>
<dbReference type="InterPro" id="IPR003594">
    <property type="entry name" value="HATPase_dom"/>
</dbReference>
<dbReference type="PROSITE" id="PS50109">
    <property type="entry name" value="HIS_KIN"/>
    <property type="match status" value="1"/>
</dbReference>
<dbReference type="KEGG" id="mpt:Mpe_A2858"/>
<dbReference type="CDD" id="cd17546">
    <property type="entry name" value="REC_hyHK_CKI1_RcsC-like"/>
    <property type="match status" value="2"/>
</dbReference>
<keyword evidence="15 22" id="KW-0472">Membrane</keyword>
<dbReference type="Pfam" id="PF02518">
    <property type="entry name" value="HATPase_c"/>
    <property type="match status" value="1"/>
</dbReference>
<feature type="modified residue" description="Phosphohistidine" evidence="20">
    <location>
        <position position="942"/>
    </location>
</feature>
<dbReference type="CDD" id="cd00082">
    <property type="entry name" value="HisKA"/>
    <property type="match status" value="1"/>
</dbReference>
<dbReference type="Gene3D" id="3.40.50.2300">
    <property type="match status" value="2"/>
</dbReference>
<evidence type="ECO:0000256" key="10">
    <source>
        <dbReference type="ARBA" id="ARBA00022777"/>
    </source>
</evidence>
<dbReference type="Pfam" id="PF01627">
    <property type="entry name" value="Hpt"/>
    <property type="match status" value="1"/>
</dbReference>
<evidence type="ECO:0000259" key="26">
    <source>
        <dbReference type="PROSITE" id="PS50894"/>
    </source>
</evidence>
<keyword evidence="14" id="KW-0843">Virulence</keyword>
<dbReference type="Pfam" id="PF00512">
    <property type="entry name" value="HisKA"/>
    <property type="match status" value="1"/>
</dbReference>
<evidence type="ECO:0000256" key="11">
    <source>
        <dbReference type="ARBA" id="ARBA00022840"/>
    </source>
</evidence>
<keyword evidence="28" id="KW-1185">Reference proteome</keyword>
<keyword evidence="4" id="KW-1003">Cell membrane</keyword>
<evidence type="ECO:0000256" key="15">
    <source>
        <dbReference type="ARBA" id="ARBA00023136"/>
    </source>
</evidence>
<dbReference type="SUPFAM" id="SSF52172">
    <property type="entry name" value="CheY-like"/>
    <property type="match status" value="2"/>
</dbReference>
<evidence type="ECO:0000256" key="12">
    <source>
        <dbReference type="ARBA" id="ARBA00022989"/>
    </source>
</evidence>
<dbReference type="InterPro" id="IPR004358">
    <property type="entry name" value="Sig_transdc_His_kin-like_C"/>
</dbReference>
<dbReference type="CDD" id="cd06225">
    <property type="entry name" value="HAMP"/>
    <property type="match status" value="1"/>
</dbReference>
<evidence type="ECO:0000256" key="1">
    <source>
        <dbReference type="ARBA" id="ARBA00000085"/>
    </source>
</evidence>
<evidence type="ECO:0000256" key="22">
    <source>
        <dbReference type="SAM" id="Phobius"/>
    </source>
</evidence>
<evidence type="ECO:0000313" key="28">
    <source>
        <dbReference type="Proteomes" id="UP000000366"/>
    </source>
</evidence>
<dbReference type="STRING" id="420662.Mpe_A2858"/>
<feature type="transmembrane region" description="Helical" evidence="22">
    <location>
        <begin position="38"/>
        <end position="55"/>
    </location>
</feature>
<evidence type="ECO:0000256" key="6">
    <source>
        <dbReference type="ARBA" id="ARBA00022679"/>
    </source>
</evidence>
<evidence type="ECO:0000256" key="19">
    <source>
        <dbReference type="ARBA" id="ARBA00070152"/>
    </source>
</evidence>
<dbReference type="CDD" id="cd16922">
    <property type="entry name" value="HATPase_EvgS-ArcB-TorS-like"/>
    <property type="match status" value="1"/>
</dbReference>
<dbReference type="Gene3D" id="3.30.565.10">
    <property type="entry name" value="Histidine kinase-like ATPase, C-terminal domain"/>
    <property type="match status" value="1"/>
</dbReference>
<dbReference type="CDD" id="cd00088">
    <property type="entry name" value="HPT"/>
    <property type="match status" value="1"/>
</dbReference>
<feature type="modified residue" description="4-aspartylphosphate" evidence="21">
    <location>
        <position position="779"/>
    </location>
</feature>
<dbReference type="eggNOG" id="COG0784">
    <property type="taxonomic scope" value="Bacteria"/>
</dbReference>
<dbReference type="InterPro" id="IPR005467">
    <property type="entry name" value="His_kinase_dom"/>
</dbReference>
<keyword evidence="10 27" id="KW-0418">Kinase</keyword>
<feature type="domain" description="Response regulatory" evidence="24">
    <location>
        <begin position="730"/>
        <end position="853"/>
    </location>
</feature>
<evidence type="ECO:0000313" key="27">
    <source>
        <dbReference type="EMBL" id="ABM95812.1"/>
    </source>
</evidence>
<evidence type="ECO:0000259" key="25">
    <source>
        <dbReference type="PROSITE" id="PS50885"/>
    </source>
</evidence>
<dbReference type="InterPro" id="IPR001789">
    <property type="entry name" value="Sig_transdc_resp-reg_receiver"/>
</dbReference>
<dbReference type="InterPro" id="IPR011006">
    <property type="entry name" value="CheY-like_superfamily"/>
</dbReference>
<dbReference type="Gene3D" id="1.10.287.130">
    <property type="match status" value="1"/>
</dbReference>
<name>A2SJS3_METPP</name>
<feature type="domain" description="HAMP" evidence="25">
    <location>
        <begin position="257"/>
        <end position="309"/>
    </location>
</feature>
<dbReference type="GO" id="GO:0005886">
    <property type="term" value="C:plasma membrane"/>
    <property type="evidence" value="ECO:0007669"/>
    <property type="project" value="UniProtKB-SubCell"/>
</dbReference>
<keyword evidence="5 21" id="KW-0597">Phosphoprotein</keyword>
<feature type="domain" description="HPt" evidence="26">
    <location>
        <begin position="903"/>
        <end position="996"/>
    </location>
</feature>
<proteinExistence type="predicted"/>
<keyword evidence="9" id="KW-0547">Nucleotide-binding</keyword>
<evidence type="ECO:0000256" key="21">
    <source>
        <dbReference type="PROSITE-ProRule" id="PRU00169"/>
    </source>
</evidence>
<dbReference type="SUPFAM" id="SSF158472">
    <property type="entry name" value="HAMP domain-like"/>
    <property type="match status" value="1"/>
</dbReference>
<feature type="domain" description="Response regulatory" evidence="24">
    <location>
        <begin position="593"/>
        <end position="714"/>
    </location>
</feature>
<comment type="subcellular location">
    <subcellularLocation>
        <location evidence="2">Cell membrane</location>
        <topology evidence="2">Multi-pass membrane protein</topology>
    </subcellularLocation>
</comment>
<evidence type="ECO:0000256" key="7">
    <source>
        <dbReference type="ARBA" id="ARBA00022692"/>
    </source>
</evidence>
<dbReference type="SMART" id="SM00304">
    <property type="entry name" value="HAMP"/>
    <property type="match status" value="1"/>
</dbReference>
<evidence type="ECO:0000256" key="20">
    <source>
        <dbReference type="PROSITE-ProRule" id="PRU00110"/>
    </source>
</evidence>
<dbReference type="RefSeq" id="WP_011830441.1">
    <property type="nucleotide sequence ID" value="NC_008825.1"/>
</dbReference>
<dbReference type="PROSITE" id="PS50885">
    <property type="entry name" value="HAMP"/>
    <property type="match status" value="1"/>
</dbReference>
<evidence type="ECO:0000256" key="13">
    <source>
        <dbReference type="ARBA" id="ARBA00023012"/>
    </source>
</evidence>
<dbReference type="InterPro" id="IPR003661">
    <property type="entry name" value="HisK_dim/P_dom"/>
</dbReference>
<accession>A2SJS3</accession>
<evidence type="ECO:0000256" key="2">
    <source>
        <dbReference type="ARBA" id="ARBA00004651"/>
    </source>
</evidence>
<dbReference type="Pfam" id="PF00672">
    <property type="entry name" value="HAMP"/>
    <property type="match status" value="1"/>
</dbReference>
<dbReference type="FunFam" id="3.30.565.10:FF:000010">
    <property type="entry name" value="Sensor histidine kinase RcsC"/>
    <property type="match status" value="1"/>
</dbReference>
<dbReference type="PROSITE" id="PS50894">
    <property type="entry name" value="HPT"/>
    <property type="match status" value="1"/>
</dbReference>
<dbReference type="PANTHER" id="PTHR45339">
    <property type="entry name" value="HYBRID SIGNAL TRANSDUCTION HISTIDINE KINASE J"/>
    <property type="match status" value="1"/>
</dbReference>
<dbReference type="InterPro" id="IPR036097">
    <property type="entry name" value="HisK_dim/P_sf"/>
</dbReference>
<dbReference type="EMBL" id="CP000555">
    <property type="protein sequence ID" value="ABM95812.1"/>
    <property type="molecule type" value="Genomic_DNA"/>
</dbReference>
<keyword evidence="7 22" id="KW-0812">Transmembrane</keyword>
<keyword evidence="12 22" id="KW-1133">Transmembrane helix</keyword>
<evidence type="ECO:0000256" key="14">
    <source>
        <dbReference type="ARBA" id="ARBA00023026"/>
    </source>
</evidence>
<feature type="modified residue" description="4-aspartylphosphate" evidence="21">
    <location>
        <position position="647"/>
    </location>
</feature>
<evidence type="ECO:0000256" key="18">
    <source>
        <dbReference type="ARBA" id="ARBA00068150"/>
    </source>
</evidence>
<feature type="transmembrane region" description="Helical" evidence="22">
    <location>
        <begin position="232"/>
        <end position="255"/>
    </location>
</feature>
<dbReference type="eggNOG" id="COG3850">
    <property type="taxonomic scope" value="Bacteria"/>
</dbReference>
<dbReference type="SMART" id="SM00448">
    <property type="entry name" value="REC"/>
    <property type="match status" value="2"/>
</dbReference>
<comment type="catalytic activity">
    <reaction evidence="1">
        <text>ATP + protein L-histidine = ADP + protein N-phospho-L-histidine.</text>
        <dbReference type="EC" id="2.7.13.3"/>
    </reaction>
</comment>
<dbReference type="FunFam" id="1.10.287.130:FF:000002">
    <property type="entry name" value="Two-component osmosensing histidine kinase"/>
    <property type="match status" value="1"/>
</dbReference>
<evidence type="ECO:0000256" key="3">
    <source>
        <dbReference type="ARBA" id="ARBA00012438"/>
    </source>
</evidence>
<evidence type="ECO:0000256" key="16">
    <source>
        <dbReference type="ARBA" id="ARBA00058004"/>
    </source>
</evidence>
<evidence type="ECO:0000259" key="23">
    <source>
        <dbReference type="PROSITE" id="PS50109"/>
    </source>
</evidence>